<dbReference type="SUPFAM" id="SSF55729">
    <property type="entry name" value="Acyl-CoA N-acyltransferases (Nat)"/>
    <property type="match status" value="1"/>
</dbReference>
<proteinExistence type="predicted"/>
<comment type="caution">
    <text evidence="2">The sequence shown here is derived from an EMBL/GenBank/DDBJ whole genome shotgun (WGS) entry which is preliminary data.</text>
</comment>
<dbReference type="InterPro" id="IPR016181">
    <property type="entry name" value="Acyl_CoA_acyltransferase"/>
</dbReference>
<dbReference type="EMBL" id="BMLB01000006">
    <property type="protein sequence ID" value="GGK79239.1"/>
    <property type="molecule type" value="Genomic_DNA"/>
</dbReference>
<reference evidence="3" key="1">
    <citation type="journal article" date="2019" name="Int. J. Syst. Evol. Microbiol.">
        <title>The Global Catalogue of Microorganisms (GCM) 10K type strain sequencing project: providing services to taxonomists for standard genome sequencing and annotation.</title>
        <authorList>
            <consortium name="The Broad Institute Genomics Platform"/>
            <consortium name="The Broad Institute Genome Sequencing Center for Infectious Disease"/>
            <person name="Wu L."/>
            <person name="Ma J."/>
        </authorList>
    </citation>
    <scope>NUCLEOTIDE SEQUENCE [LARGE SCALE GENOMIC DNA]</scope>
    <source>
        <strain evidence="3">CGMCC 1.5362</strain>
    </source>
</reference>
<dbReference type="RefSeq" id="WP_022922234.1">
    <property type="nucleotide sequence ID" value="NZ_BMLB01000006.1"/>
</dbReference>
<gene>
    <name evidence="2" type="ORF">GCM10011509_29710</name>
</gene>
<dbReference type="InterPro" id="IPR000182">
    <property type="entry name" value="GNAT_dom"/>
</dbReference>
<dbReference type="PROSITE" id="PS51186">
    <property type="entry name" value="GNAT"/>
    <property type="match status" value="1"/>
</dbReference>
<evidence type="ECO:0000259" key="1">
    <source>
        <dbReference type="PROSITE" id="PS51186"/>
    </source>
</evidence>
<organism evidence="2 3">
    <name type="scientific">Ornithinimicrobium pekingense</name>
    <dbReference type="NCBI Taxonomy" id="384677"/>
    <lineage>
        <taxon>Bacteria</taxon>
        <taxon>Bacillati</taxon>
        <taxon>Actinomycetota</taxon>
        <taxon>Actinomycetes</taxon>
        <taxon>Micrococcales</taxon>
        <taxon>Ornithinimicrobiaceae</taxon>
        <taxon>Ornithinimicrobium</taxon>
    </lineage>
</organism>
<dbReference type="PANTHER" id="PTHR43415:SF3">
    <property type="entry name" value="GNAT-FAMILY ACETYLTRANSFERASE"/>
    <property type="match status" value="1"/>
</dbReference>
<evidence type="ECO:0000313" key="2">
    <source>
        <dbReference type="EMBL" id="GGK79239.1"/>
    </source>
</evidence>
<dbReference type="PANTHER" id="PTHR43415">
    <property type="entry name" value="SPERMIDINE N(1)-ACETYLTRANSFERASE"/>
    <property type="match status" value="1"/>
</dbReference>
<protein>
    <recommendedName>
        <fullName evidence="1">N-acetyltransferase domain-containing protein</fullName>
    </recommendedName>
</protein>
<sequence length="192" mass="21518">MIQGKLVRFRTMERNDLPYVKAINEDPQVRRNVVGWGWPNSLAELERWHERSQGGSTHRWVVVDTADRVIGVTGLWDVDMQSRHALTALKLGGLEEVRGRGLGTDAIKTLMAFAFYDVGLNRLYSSILVDNAASTRAYVDKCGWSVEGISRQHVWRRGGYVDLQQVGILRSEFDALPGAEEYVQLVLGSSGT</sequence>
<keyword evidence="3" id="KW-1185">Reference proteome</keyword>
<accession>A0ABQ2FC64</accession>
<dbReference type="Pfam" id="PF13302">
    <property type="entry name" value="Acetyltransf_3"/>
    <property type="match status" value="1"/>
</dbReference>
<dbReference type="Gene3D" id="3.40.630.30">
    <property type="match status" value="1"/>
</dbReference>
<dbReference type="Proteomes" id="UP000662111">
    <property type="component" value="Unassembled WGS sequence"/>
</dbReference>
<name>A0ABQ2FC64_9MICO</name>
<feature type="domain" description="N-acetyltransferase" evidence="1">
    <location>
        <begin position="7"/>
        <end position="167"/>
    </location>
</feature>
<evidence type="ECO:0000313" key="3">
    <source>
        <dbReference type="Proteomes" id="UP000662111"/>
    </source>
</evidence>